<sequence length="290" mass="33205">MKGVEQVAKRKKIAAGDRFGQLTVMAPLRDERGRRKWRCRCDCGRITEVYQSNLTSGRTKSCGCLGERLRRQHVDLTGRRFGKVVALAPTDKRLNGSVVWHCVCDCGTHFETSERNLVRGFTTHCGCSRKKRKKVWKKDLTGRRFGELTVLEPTSRRTKTGSIYWRCRCSCGKTCEVSENALVHGRTISCGHVRQQIRESVHDQLHFIDNTCVEALIRKIRSDNTTGHTGVYRKKNGRYCAKITFQGKTHYLGTYDNLEEAVAARKRGEESYHQPFLEAYYHQNAPKSSE</sequence>
<gene>
    <name evidence="1" type="ORF">HMP0721_2409</name>
</gene>
<dbReference type="Gene3D" id="3.30.730.10">
    <property type="entry name" value="AP2/ERF domain"/>
    <property type="match status" value="1"/>
</dbReference>
<dbReference type="eggNOG" id="ENOG503328X">
    <property type="taxonomic scope" value="Bacteria"/>
</dbReference>
<organism evidence="1 2">
    <name type="scientific">Pseudoramibacter alactolyticus ATCC 23263</name>
    <dbReference type="NCBI Taxonomy" id="887929"/>
    <lineage>
        <taxon>Bacteria</taxon>
        <taxon>Bacillati</taxon>
        <taxon>Bacillota</taxon>
        <taxon>Clostridia</taxon>
        <taxon>Eubacteriales</taxon>
        <taxon>Eubacteriaceae</taxon>
        <taxon>Pseudoramibacter</taxon>
    </lineage>
</organism>
<reference evidence="1 2" key="1">
    <citation type="submission" date="2010-12" db="EMBL/GenBank/DDBJ databases">
        <authorList>
            <person name="Muzny D."/>
            <person name="Qin X."/>
            <person name="Deng J."/>
            <person name="Jiang H."/>
            <person name="Liu Y."/>
            <person name="Qu J."/>
            <person name="Song X.-Z."/>
            <person name="Zhang L."/>
            <person name="Thornton R."/>
            <person name="Coyle M."/>
            <person name="Francisco L."/>
            <person name="Jackson L."/>
            <person name="Javaid M."/>
            <person name="Korchina V."/>
            <person name="Kovar C."/>
            <person name="Mata R."/>
            <person name="Mathew T."/>
            <person name="Ngo R."/>
            <person name="Nguyen L."/>
            <person name="Nguyen N."/>
            <person name="Okwuonu G."/>
            <person name="Ongeri F."/>
            <person name="Pham C."/>
            <person name="Simmons D."/>
            <person name="Wilczek-Boney K."/>
            <person name="Hale W."/>
            <person name="Jakkamsetti A."/>
            <person name="Pham P."/>
            <person name="Ruth R."/>
            <person name="San Lucas F."/>
            <person name="Warren J."/>
            <person name="Zhang J."/>
            <person name="Zhao Z."/>
            <person name="Zhou C."/>
            <person name="Zhu D."/>
            <person name="Lee S."/>
            <person name="Bess C."/>
            <person name="Blankenburg K."/>
            <person name="Forbes L."/>
            <person name="Fu Q."/>
            <person name="Gubbala S."/>
            <person name="Hirani K."/>
            <person name="Jayaseelan J.C."/>
            <person name="Lara F."/>
            <person name="Munidasa M."/>
            <person name="Palculict T."/>
            <person name="Patil S."/>
            <person name="Pu L.-L."/>
            <person name="Saada N."/>
            <person name="Tang L."/>
            <person name="Weissenberger G."/>
            <person name="Zhu Y."/>
            <person name="Hemphill L."/>
            <person name="Shang Y."/>
            <person name="Youmans B."/>
            <person name="Ayvaz T."/>
            <person name="Ross M."/>
            <person name="Santibanez J."/>
            <person name="Aqrawi P."/>
            <person name="Gross S."/>
            <person name="Joshi V."/>
            <person name="Fowler G."/>
            <person name="Nazareth L."/>
            <person name="Reid J."/>
            <person name="Worley K."/>
            <person name="Petrosino J."/>
            <person name="Highlander S."/>
            <person name="Gibbs R."/>
        </authorList>
    </citation>
    <scope>NUCLEOTIDE SEQUENCE [LARGE SCALE GENOMIC DNA]</scope>
    <source>
        <strain evidence="1 2">ATCC 23263</strain>
    </source>
</reference>
<dbReference type="GO" id="GO:0003700">
    <property type="term" value="F:DNA-binding transcription factor activity"/>
    <property type="evidence" value="ECO:0007669"/>
    <property type="project" value="InterPro"/>
</dbReference>
<evidence type="ECO:0000313" key="1">
    <source>
        <dbReference type="EMBL" id="EFV00592.1"/>
    </source>
</evidence>
<proteinExistence type="predicted"/>
<comment type="caution">
    <text evidence="1">The sequence shown here is derived from an EMBL/GenBank/DDBJ whole genome shotgun (WGS) entry which is preliminary data.</text>
</comment>
<name>E6MK73_9FIRM</name>
<dbReference type="SUPFAM" id="SSF54171">
    <property type="entry name" value="DNA-binding domain"/>
    <property type="match status" value="1"/>
</dbReference>
<keyword evidence="2" id="KW-1185">Reference proteome</keyword>
<evidence type="ECO:0000313" key="2">
    <source>
        <dbReference type="Proteomes" id="UP000004754"/>
    </source>
</evidence>
<dbReference type="EMBL" id="AEQN01000033">
    <property type="protein sequence ID" value="EFV00592.1"/>
    <property type="molecule type" value="Genomic_DNA"/>
</dbReference>
<dbReference type="InterPro" id="IPR016177">
    <property type="entry name" value="DNA-bd_dom_sf"/>
</dbReference>
<dbReference type="HOGENOM" id="CLU_074566_0_0_9"/>
<dbReference type="InterPro" id="IPR036955">
    <property type="entry name" value="AP2/ERF_dom_sf"/>
</dbReference>
<dbReference type="GO" id="GO:0003677">
    <property type="term" value="F:DNA binding"/>
    <property type="evidence" value="ECO:0007669"/>
    <property type="project" value="InterPro"/>
</dbReference>
<dbReference type="AlphaFoldDB" id="E6MK73"/>
<dbReference type="Proteomes" id="UP000004754">
    <property type="component" value="Unassembled WGS sequence"/>
</dbReference>
<protein>
    <submittedName>
        <fullName evidence="1">AP2 domain protein</fullName>
    </submittedName>
</protein>
<dbReference type="STRING" id="887929.HMP0721_2409"/>
<accession>E6MK73</accession>